<name>A0AAD3D7D8_9STRA</name>
<dbReference type="EMBL" id="BLLK01000062">
    <property type="protein sequence ID" value="GFH58822.1"/>
    <property type="molecule type" value="Genomic_DNA"/>
</dbReference>
<organism evidence="2 3">
    <name type="scientific">Chaetoceros tenuissimus</name>
    <dbReference type="NCBI Taxonomy" id="426638"/>
    <lineage>
        <taxon>Eukaryota</taxon>
        <taxon>Sar</taxon>
        <taxon>Stramenopiles</taxon>
        <taxon>Ochrophyta</taxon>
        <taxon>Bacillariophyta</taxon>
        <taxon>Coscinodiscophyceae</taxon>
        <taxon>Chaetocerotophycidae</taxon>
        <taxon>Chaetocerotales</taxon>
        <taxon>Chaetocerotaceae</taxon>
        <taxon>Chaetoceros</taxon>
    </lineage>
</organism>
<gene>
    <name evidence="2" type="ORF">CTEN210_15298</name>
</gene>
<dbReference type="InterPro" id="IPR039491">
    <property type="entry name" value="REX1-B"/>
</dbReference>
<evidence type="ECO:0000313" key="2">
    <source>
        <dbReference type="EMBL" id="GFH58822.1"/>
    </source>
</evidence>
<accession>A0AAD3D7D8</accession>
<dbReference type="AlphaFoldDB" id="A0AAD3D7D8"/>
<reference evidence="2 3" key="1">
    <citation type="journal article" date="2021" name="Sci. Rep.">
        <title>The genome of the diatom Chaetoceros tenuissimus carries an ancient integrated fragment of an extant virus.</title>
        <authorList>
            <person name="Hongo Y."/>
            <person name="Kimura K."/>
            <person name="Takaki Y."/>
            <person name="Yoshida Y."/>
            <person name="Baba S."/>
            <person name="Kobayashi G."/>
            <person name="Nagasaki K."/>
            <person name="Hano T."/>
            <person name="Tomaru Y."/>
        </authorList>
    </citation>
    <scope>NUCLEOTIDE SEQUENCE [LARGE SCALE GENOMIC DNA]</scope>
    <source>
        <strain evidence="2 3">NIES-3715</strain>
    </source>
</reference>
<feature type="region of interest" description="Disordered" evidence="1">
    <location>
        <begin position="74"/>
        <end position="112"/>
    </location>
</feature>
<protein>
    <submittedName>
        <fullName evidence="2">Uncharacterized protein</fullName>
    </submittedName>
</protein>
<evidence type="ECO:0000256" key="1">
    <source>
        <dbReference type="SAM" id="MobiDB-lite"/>
    </source>
</evidence>
<feature type="compositionally biased region" description="Basic and acidic residues" evidence="1">
    <location>
        <begin position="94"/>
        <end position="112"/>
    </location>
</feature>
<dbReference type="PANTHER" id="PTHR28309:SF1">
    <property type="entry name" value="REQUIRED FOR EXCISION 1-B DOMAIN-CONTAINING PROTEIN"/>
    <property type="match status" value="1"/>
</dbReference>
<dbReference type="PANTHER" id="PTHR28309">
    <property type="entry name" value="REQUIRED FOR EXCISION 1-B DOMAIN-CONTAINING PROTEIN"/>
    <property type="match status" value="1"/>
</dbReference>
<sequence>MQESQPSGNSASSSKAGISIEDAMSILSSRAKSEGEQDALKAATPEMRALGQTLDLMNSQTWTRSGESVPNCCISDEGGQQNDVTKTSSSIEESESKVVQEAKNDKMKEELSKSTPKDLLSKLFELQQSRVEVYKQFNSGLDNVLQSGNLTTYPDLTANITASFSVISNSIRCIIEIMQSHTDGSRSKEFQLEEVDLSTLSNCIKFTKQLQNLEREKLNYTAALHLEKIRERNERLNIEARESGDEKVLNLLQQGVKGLQSKISGCIEQINETLEELRYASFDLQG</sequence>
<comment type="caution">
    <text evidence="2">The sequence shown here is derived from an EMBL/GenBank/DDBJ whole genome shotgun (WGS) entry which is preliminary data.</text>
</comment>
<keyword evidence="3" id="KW-1185">Reference proteome</keyword>
<dbReference type="Pfam" id="PF14966">
    <property type="entry name" value="DNA_repr_REX1B"/>
    <property type="match status" value="1"/>
</dbReference>
<proteinExistence type="predicted"/>
<feature type="compositionally biased region" description="Polar residues" evidence="1">
    <location>
        <begin position="78"/>
        <end position="87"/>
    </location>
</feature>
<evidence type="ECO:0000313" key="3">
    <source>
        <dbReference type="Proteomes" id="UP001054902"/>
    </source>
</evidence>
<dbReference type="Proteomes" id="UP001054902">
    <property type="component" value="Unassembled WGS sequence"/>
</dbReference>